<dbReference type="InterPro" id="IPR038501">
    <property type="entry name" value="Spore_GerAC_C_sf"/>
</dbReference>
<keyword evidence="4" id="KW-0732">Signal</keyword>
<dbReference type="NCBIfam" id="TIGR02887">
    <property type="entry name" value="spore_ger_x_C"/>
    <property type="match status" value="1"/>
</dbReference>
<comment type="similarity">
    <text evidence="2">Belongs to the GerABKC lipoprotein family.</text>
</comment>
<dbReference type="Pfam" id="PF25198">
    <property type="entry name" value="Spore_GerAC_N"/>
    <property type="match status" value="1"/>
</dbReference>
<evidence type="ECO:0000256" key="4">
    <source>
        <dbReference type="ARBA" id="ARBA00022729"/>
    </source>
</evidence>
<dbReference type="EMBL" id="JAZHPZ010000009">
    <property type="protein sequence ID" value="MEF2967638.1"/>
    <property type="molecule type" value="Genomic_DNA"/>
</dbReference>
<keyword evidence="6" id="KW-0564">Palmitate</keyword>
<name>A0ABU7VWI7_9BACL</name>
<reference evidence="10 11" key="1">
    <citation type="submission" date="2024-02" db="EMBL/GenBank/DDBJ databases">
        <title>A nitrogen-fixing paenibacillus bacterium.</title>
        <authorList>
            <person name="Zhang W.L."/>
            <person name="Chen S.F."/>
        </authorList>
    </citation>
    <scope>NUCLEOTIDE SEQUENCE [LARGE SCALE GENOMIC DNA]</scope>
    <source>
        <strain evidence="10 11">M1</strain>
    </source>
</reference>
<dbReference type="PANTHER" id="PTHR35789:SF1">
    <property type="entry name" value="SPORE GERMINATION PROTEIN B3"/>
    <property type="match status" value="1"/>
</dbReference>
<gene>
    <name evidence="10" type="ORF">V3851_17555</name>
</gene>
<accession>A0ABU7VWI7</accession>
<organism evidence="10 11">
    <name type="scientific">Paenibacillus haidiansis</name>
    <dbReference type="NCBI Taxonomy" id="1574488"/>
    <lineage>
        <taxon>Bacteria</taxon>
        <taxon>Bacillati</taxon>
        <taxon>Bacillota</taxon>
        <taxon>Bacilli</taxon>
        <taxon>Bacillales</taxon>
        <taxon>Paenibacillaceae</taxon>
        <taxon>Paenibacillus</taxon>
    </lineage>
</organism>
<dbReference type="RefSeq" id="WP_331847855.1">
    <property type="nucleotide sequence ID" value="NZ_JAZHPZ010000009.1"/>
</dbReference>
<keyword evidence="5" id="KW-0472">Membrane</keyword>
<evidence type="ECO:0000256" key="7">
    <source>
        <dbReference type="ARBA" id="ARBA00023288"/>
    </source>
</evidence>
<keyword evidence="7" id="KW-0449">Lipoprotein</keyword>
<evidence type="ECO:0000313" key="10">
    <source>
        <dbReference type="EMBL" id="MEF2967638.1"/>
    </source>
</evidence>
<sequence length="369" mass="41805">MPKKTMLLGAAAACLLLAGCSQDQHILERIGYIRTVGYDAAEAGKVQITLSIPLVVNEANQSRSSDEVLTGEAYSSKEARNNLSRRISRNLVSGQARTILFSDRVAKGGLRRYMDTLMRDASISKRTEMVIVEGSAHEIISGDYPEHPRTAQYIDRLIKKEFKTQATPNIMLHQFLRDYYDDGKDPIATMLRQRGKDLEISGIALFQEDKYENKLEPKDIFYFSLMYGNLSKGETTLVVGIPEVESVTLNAINSKKKVRISRSADGKYRADIYIKLEGGLIEYNGNLKLSTSDRIKLEETLSGFISRQGQRVVKQLQQHRTDNLGIGQYVRNKMGYKAWKDAHWDDIYANMDIQVHAKLLIKNFGNYYD</sequence>
<dbReference type="InterPro" id="IPR008844">
    <property type="entry name" value="Spore_GerAC-like"/>
</dbReference>
<evidence type="ECO:0000256" key="1">
    <source>
        <dbReference type="ARBA" id="ARBA00004635"/>
    </source>
</evidence>
<evidence type="ECO:0000256" key="5">
    <source>
        <dbReference type="ARBA" id="ARBA00023136"/>
    </source>
</evidence>
<dbReference type="InterPro" id="IPR057336">
    <property type="entry name" value="GerAC_N"/>
</dbReference>
<dbReference type="InterPro" id="IPR046953">
    <property type="entry name" value="Spore_GerAC-like_C"/>
</dbReference>
<evidence type="ECO:0000259" key="9">
    <source>
        <dbReference type="Pfam" id="PF25198"/>
    </source>
</evidence>
<feature type="domain" description="Spore germination GerAC-like C-terminal" evidence="8">
    <location>
        <begin position="201"/>
        <end position="365"/>
    </location>
</feature>
<evidence type="ECO:0000259" key="8">
    <source>
        <dbReference type="Pfam" id="PF05504"/>
    </source>
</evidence>
<dbReference type="Pfam" id="PF05504">
    <property type="entry name" value="Spore_GerAC"/>
    <property type="match status" value="1"/>
</dbReference>
<comment type="caution">
    <text evidence="10">The sequence shown here is derived from an EMBL/GenBank/DDBJ whole genome shotgun (WGS) entry which is preliminary data.</text>
</comment>
<keyword evidence="11" id="KW-1185">Reference proteome</keyword>
<dbReference type="PANTHER" id="PTHR35789">
    <property type="entry name" value="SPORE GERMINATION PROTEIN B3"/>
    <property type="match status" value="1"/>
</dbReference>
<proteinExistence type="inferred from homology"/>
<dbReference type="Proteomes" id="UP001306950">
    <property type="component" value="Unassembled WGS sequence"/>
</dbReference>
<dbReference type="Gene3D" id="3.30.300.210">
    <property type="entry name" value="Nutrient germinant receptor protein C, domain 3"/>
    <property type="match status" value="1"/>
</dbReference>
<dbReference type="PROSITE" id="PS51257">
    <property type="entry name" value="PROKAR_LIPOPROTEIN"/>
    <property type="match status" value="1"/>
</dbReference>
<keyword evidence="3" id="KW-0309">Germination</keyword>
<comment type="subcellular location">
    <subcellularLocation>
        <location evidence="1">Membrane</location>
        <topology evidence="1">Lipid-anchor</topology>
    </subcellularLocation>
</comment>
<feature type="domain" description="Spore germination protein N-terminal" evidence="9">
    <location>
        <begin position="23"/>
        <end position="192"/>
    </location>
</feature>
<evidence type="ECO:0000256" key="2">
    <source>
        <dbReference type="ARBA" id="ARBA00007886"/>
    </source>
</evidence>
<evidence type="ECO:0000256" key="3">
    <source>
        <dbReference type="ARBA" id="ARBA00022544"/>
    </source>
</evidence>
<evidence type="ECO:0000313" key="11">
    <source>
        <dbReference type="Proteomes" id="UP001306950"/>
    </source>
</evidence>
<protein>
    <submittedName>
        <fullName evidence="10">Ger(X)C family spore germination protein</fullName>
    </submittedName>
</protein>
<evidence type="ECO:0000256" key="6">
    <source>
        <dbReference type="ARBA" id="ARBA00023139"/>
    </source>
</evidence>